<dbReference type="AlphaFoldDB" id="A0A9Q8PJ76"/>
<feature type="signal peptide" evidence="1">
    <location>
        <begin position="1"/>
        <end position="19"/>
    </location>
</feature>
<dbReference type="KEGG" id="ffu:CLAFUR5_12892"/>
<evidence type="ECO:0000313" key="2">
    <source>
        <dbReference type="EMBL" id="UJO23639.1"/>
    </source>
</evidence>
<keyword evidence="3" id="KW-1185">Reference proteome</keyword>
<reference evidence="2" key="1">
    <citation type="submission" date="2021-12" db="EMBL/GenBank/DDBJ databases">
        <authorList>
            <person name="Zaccaron A."/>
            <person name="Stergiopoulos I."/>
        </authorList>
    </citation>
    <scope>NUCLEOTIDE SEQUENCE</scope>
    <source>
        <strain evidence="2">Race5_Kim</strain>
    </source>
</reference>
<evidence type="ECO:0000256" key="1">
    <source>
        <dbReference type="SAM" id="SignalP"/>
    </source>
</evidence>
<reference evidence="2" key="2">
    <citation type="journal article" date="2022" name="Microb. Genom.">
        <title>A chromosome-scale genome assembly of the tomato pathogen Cladosporium fulvum reveals a compartmentalized genome architecture and the presence of a dispensable chromosome.</title>
        <authorList>
            <person name="Zaccaron A.Z."/>
            <person name="Chen L.H."/>
            <person name="Samaras A."/>
            <person name="Stergiopoulos I."/>
        </authorList>
    </citation>
    <scope>NUCLEOTIDE SEQUENCE</scope>
    <source>
        <strain evidence="2">Race5_Kim</strain>
    </source>
</reference>
<dbReference type="Proteomes" id="UP000756132">
    <property type="component" value="Chromosome 11"/>
</dbReference>
<organism evidence="2 3">
    <name type="scientific">Passalora fulva</name>
    <name type="common">Tomato leaf mold</name>
    <name type="synonym">Cladosporium fulvum</name>
    <dbReference type="NCBI Taxonomy" id="5499"/>
    <lineage>
        <taxon>Eukaryota</taxon>
        <taxon>Fungi</taxon>
        <taxon>Dikarya</taxon>
        <taxon>Ascomycota</taxon>
        <taxon>Pezizomycotina</taxon>
        <taxon>Dothideomycetes</taxon>
        <taxon>Dothideomycetidae</taxon>
        <taxon>Mycosphaerellales</taxon>
        <taxon>Mycosphaerellaceae</taxon>
        <taxon>Fulvia</taxon>
    </lineage>
</organism>
<proteinExistence type="predicted"/>
<gene>
    <name evidence="2" type="ORF">CLAFUR5_12892</name>
</gene>
<sequence>MHLQIPLLLATTLTALTAALPLLSPRDQSVSIGGNGIDYGNNGQRGHVGYGGNGGIYYNGGRGSGAVANDPTYSRGNGHHISNEDDDPYKNFPYRGNNGIGEIIRYHGGRDAYNVVMLGSVERVGMEGYGIGG</sequence>
<name>A0A9Q8PJ76_PASFU</name>
<dbReference type="RefSeq" id="XP_047768005.1">
    <property type="nucleotide sequence ID" value="XM_047912040.1"/>
</dbReference>
<feature type="chain" id="PRO_5040390444" evidence="1">
    <location>
        <begin position="20"/>
        <end position="133"/>
    </location>
</feature>
<evidence type="ECO:0000313" key="3">
    <source>
        <dbReference type="Proteomes" id="UP000756132"/>
    </source>
</evidence>
<keyword evidence="1" id="KW-0732">Signal</keyword>
<dbReference type="EMBL" id="CP090173">
    <property type="protein sequence ID" value="UJO23639.1"/>
    <property type="molecule type" value="Genomic_DNA"/>
</dbReference>
<dbReference type="GeneID" id="71992770"/>
<protein>
    <submittedName>
        <fullName evidence="2">Uncharacterized protein</fullName>
    </submittedName>
</protein>
<accession>A0A9Q8PJ76</accession>